<evidence type="ECO:0000259" key="1">
    <source>
        <dbReference type="Pfam" id="PF09346"/>
    </source>
</evidence>
<dbReference type="OrthoDB" id="5880263at2"/>
<dbReference type="Pfam" id="PF09346">
    <property type="entry name" value="SMI1_KNR4"/>
    <property type="match status" value="1"/>
</dbReference>
<dbReference type="SUPFAM" id="SSF160631">
    <property type="entry name" value="SMI1/KNR4-like"/>
    <property type="match status" value="1"/>
</dbReference>
<proteinExistence type="predicted"/>
<dbReference type="RefSeq" id="WP_085784444.1">
    <property type="nucleotide sequence ID" value="NZ_CP008743.1"/>
</dbReference>
<evidence type="ECO:0000313" key="3">
    <source>
        <dbReference type="Proteomes" id="UP000237351"/>
    </source>
</evidence>
<dbReference type="Gene3D" id="3.40.1580.10">
    <property type="entry name" value="SMI1/KNR4-like"/>
    <property type="match status" value="1"/>
</dbReference>
<keyword evidence="3" id="KW-1185">Reference proteome</keyword>
<accession>A0A1W6N535</accession>
<dbReference type="STRING" id="1414854.GQ61_06135"/>
<protein>
    <recommendedName>
        <fullName evidence="1">Knr4/Smi1-like domain-containing protein</fullName>
    </recommendedName>
</protein>
<dbReference type="Proteomes" id="UP000237351">
    <property type="component" value="Chromosome"/>
</dbReference>
<evidence type="ECO:0000313" key="2">
    <source>
        <dbReference type="EMBL" id="ARN84932.1"/>
    </source>
</evidence>
<gene>
    <name evidence="2" type="ORF">GQ61_06135</name>
</gene>
<name>A0A1W6N535_9PROT</name>
<dbReference type="InterPro" id="IPR018958">
    <property type="entry name" value="Knr4/Smi1-like_dom"/>
</dbReference>
<organism evidence="2 3">
    <name type="scientific">Candidatus Nucleicultrix amoebiphila FS5</name>
    <dbReference type="NCBI Taxonomy" id="1414854"/>
    <lineage>
        <taxon>Bacteria</taxon>
        <taxon>Pseudomonadati</taxon>
        <taxon>Pseudomonadota</taxon>
        <taxon>Alphaproteobacteria</taxon>
        <taxon>Holosporales</taxon>
        <taxon>Candidatus Nucleicultricaceae</taxon>
        <taxon>Candidatus Nucleicultrix</taxon>
    </lineage>
</organism>
<dbReference type="KEGG" id="naf:GQ61_06135"/>
<dbReference type="AlphaFoldDB" id="A0A1W6N535"/>
<reference evidence="2 3" key="1">
    <citation type="submission" date="2014-06" db="EMBL/GenBank/DDBJ databases">
        <title>The genome of the endonuclear symbiont Nucleicultrix amoebiphila.</title>
        <authorList>
            <person name="Schulz F."/>
            <person name="Horn M."/>
        </authorList>
    </citation>
    <scope>NUCLEOTIDE SEQUENCE [LARGE SCALE GENOMIC DNA]</scope>
    <source>
        <strain evidence="2 3">FS5</strain>
    </source>
</reference>
<dbReference type="EMBL" id="CP008743">
    <property type="protein sequence ID" value="ARN84932.1"/>
    <property type="molecule type" value="Genomic_DNA"/>
</dbReference>
<dbReference type="InterPro" id="IPR037883">
    <property type="entry name" value="Knr4/Smi1-like_sf"/>
</dbReference>
<feature type="domain" description="Knr4/Smi1-like" evidence="1">
    <location>
        <begin position="23"/>
        <end position="146"/>
    </location>
</feature>
<sequence length="159" mass="18903">MNDEKIEHLIKRYRNLFEKKGLDSKKLHLIEDKLELVLPDDFKQISKVFDGYEEIAGQSFFSFDPDVKGWNVVEKTLFYRKSSCFLPRNFLALREESESFVVMETKDDPKLNTSIIECSLSDANNLIDMKFYDNPTIFPSFTDFFEYLIEQEEKDRQQK</sequence>